<reference evidence="1 2" key="1">
    <citation type="journal article" date="2012" name="ISME J.">
        <title>Nitrification expanded: discovery, physiology and genomics of a nitrite-oxidizing bacterium from the phylum Chloroflexi.</title>
        <authorList>
            <person name="Sorokin D.Y."/>
            <person name="Lucker S."/>
            <person name="Vejmelkova D."/>
            <person name="Kostrikina N.A."/>
            <person name="Kleerebezem R."/>
            <person name="Rijpstra W.I."/>
            <person name="Damste J.S."/>
            <person name="Le Paslier D."/>
            <person name="Muyzer G."/>
            <person name="Wagner M."/>
            <person name="van Loosdrecht M.C."/>
            <person name="Daims H."/>
        </authorList>
    </citation>
    <scope>NUCLEOTIDE SEQUENCE [LARGE SCALE GENOMIC DNA]</scope>
    <source>
        <strain evidence="2">none</strain>
    </source>
</reference>
<comment type="caution">
    <text evidence="1">The sequence shown here is derived from an EMBL/GenBank/DDBJ whole genome shotgun (WGS) entry which is preliminary data.</text>
</comment>
<protein>
    <recommendedName>
        <fullName evidence="3">Adhesin domain-containing protein</fullName>
    </recommendedName>
</protein>
<dbReference type="EMBL" id="CAGS01000372">
    <property type="protein sequence ID" value="CCF85016.1"/>
    <property type="molecule type" value="Genomic_DNA"/>
</dbReference>
<dbReference type="Proteomes" id="UP000004221">
    <property type="component" value="Unassembled WGS sequence"/>
</dbReference>
<proteinExistence type="predicted"/>
<evidence type="ECO:0000313" key="1">
    <source>
        <dbReference type="EMBL" id="CCF85016.1"/>
    </source>
</evidence>
<evidence type="ECO:0008006" key="3">
    <source>
        <dbReference type="Google" id="ProtNLM"/>
    </source>
</evidence>
<organism evidence="1 2">
    <name type="scientific">Nitrolancea hollandica Lb</name>
    <dbReference type="NCBI Taxonomy" id="1129897"/>
    <lineage>
        <taxon>Bacteria</taxon>
        <taxon>Pseudomonadati</taxon>
        <taxon>Thermomicrobiota</taxon>
        <taxon>Thermomicrobia</taxon>
        <taxon>Sphaerobacterales</taxon>
        <taxon>Sphaerobacterineae</taxon>
        <taxon>Sphaerobacteraceae</taxon>
        <taxon>Nitrolancea</taxon>
    </lineage>
</organism>
<dbReference type="AlphaFoldDB" id="I4EK04"/>
<sequence>MRGWDSRPLVVRMNPHLPLEITLQAGSARIRGVLAPIRAEVQAGSTSIDGFTGPLTLSVQAGSVRASGRLDHGASRIYCEAGSVQLHLLRESSVRITARSSIGKISLPTGDGWVVGGSDREATVGAGEATLDIEATAGAVRVTAE</sequence>
<name>I4EK04_9BACT</name>
<accession>I4EK04</accession>
<gene>
    <name evidence="1" type="ORF">NITHO_4330011</name>
</gene>
<evidence type="ECO:0000313" key="2">
    <source>
        <dbReference type="Proteomes" id="UP000004221"/>
    </source>
</evidence>
<keyword evidence="2" id="KW-1185">Reference proteome</keyword>